<feature type="transmembrane region" description="Helical" evidence="8">
    <location>
        <begin position="128"/>
        <end position="145"/>
    </location>
</feature>
<evidence type="ECO:0000256" key="1">
    <source>
        <dbReference type="ARBA" id="ARBA00004651"/>
    </source>
</evidence>
<keyword evidence="5 8" id="KW-0812">Transmembrane</keyword>
<dbReference type="InterPro" id="IPR038731">
    <property type="entry name" value="RgtA/B/C-like"/>
</dbReference>
<evidence type="ECO:0000256" key="8">
    <source>
        <dbReference type="SAM" id="Phobius"/>
    </source>
</evidence>
<dbReference type="Pfam" id="PF13231">
    <property type="entry name" value="PMT_2"/>
    <property type="match status" value="1"/>
</dbReference>
<reference evidence="10 11" key="1">
    <citation type="journal article" date="2016" name="Nat. Commun.">
        <title>Thousands of microbial genomes shed light on interconnected biogeochemical processes in an aquifer system.</title>
        <authorList>
            <person name="Anantharaman K."/>
            <person name="Brown C.T."/>
            <person name="Hug L.A."/>
            <person name="Sharon I."/>
            <person name="Castelle C.J."/>
            <person name="Probst A.J."/>
            <person name="Thomas B.C."/>
            <person name="Singh A."/>
            <person name="Wilkins M.J."/>
            <person name="Karaoz U."/>
            <person name="Brodie E.L."/>
            <person name="Williams K.H."/>
            <person name="Hubbard S.S."/>
            <person name="Banfield J.F."/>
        </authorList>
    </citation>
    <scope>NUCLEOTIDE SEQUENCE [LARGE SCALE GENOMIC DNA]</scope>
</reference>
<dbReference type="GO" id="GO:0009103">
    <property type="term" value="P:lipopolysaccharide biosynthetic process"/>
    <property type="evidence" value="ECO:0007669"/>
    <property type="project" value="UniProtKB-ARBA"/>
</dbReference>
<feature type="transmembrane region" description="Helical" evidence="8">
    <location>
        <begin position="215"/>
        <end position="235"/>
    </location>
</feature>
<keyword evidence="4" id="KW-0808">Transferase</keyword>
<accession>A0A1F5YLQ0</accession>
<feature type="transmembrane region" description="Helical" evidence="8">
    <location>
        <begin position="177"/>
        <end position="195"/>
    </location>
</feature>
<dbReference type="GO" id="GO:0016763">
    <property type="term" value="F:pentosyltransferase activity"/>
    <property type="evidence" value="ECO:0007669"/>
    <property type="project" value="TreeGrafter"/>
</dbReference>
<feature type="domain" description="Glycosyltransferase RgtA/B/C/D-like" evidence="9">
    <location>
        <begin position="80"/>
        <end position="233"/>
    </location>
</feature>
<evidence type="ECO:0000256" key="4">
    <source>
        <dbReference type="ARBA" id="ARBA00022679"/>
    </source>
</evidence>
<keyword evidence="3" id="KW-0328">Glycosyltransferase</keyword>
<gene>
    <name evidence="10" type="ORF">A2153_03265</name>
</gene>
<feature type="transmembrane region" description="Helical" evidence="8">
    <location>
        <begin position="151"/>
        <end position="170"/>
    </location>
</feature>
<feature type="transmembrane region" description="Helical" evidence="8">
    <location>
        <begin position="12"/>
        <end position="31"/>
    </location>
</feature>
<dbReference type="GO" id="GO:0005886">
    <property type="term" value="C:plasma membrane"/>
    <property type="evidence" value="ECO:0007669"/>
    <property type="project" value="UniProtKB-SubCell"/>
</dbReference>
<name>A0A1F5YLQ0_9BACT</name>
<dbReference type="PANTHER" id="PTHR33908">
    <property type="entry name" value="MANNOSYLTRANSFERASE YKCB-RELATED"/>
    <property type="match status" value="1"/>
</dbReference>
<dbReference type="InterPro" id="IPR050297">
    <property type="entry name" value="LipidA_mod_glycosyltrf_83"/>
</dbReference>
<evidence type="ECO:0000256" key="5">
    <source>
        <dbReference type="ARBA" id="ARBA00022692"/>
    </source>
</evidence>
<evidence type="ECO:0000259" key="9">
    <source>
        <dbReference type="Pfam" id="PF13231"/>
    </source>
</evidence>
<feature type="transmembrane region" description="Helical" evidence="8">
    <location>
        <begin position="282"/>
        <end position="302"/>
    </location>
</feature>
<dbReference type="Proteomes" id="UP000177396">
    <property type="component" value="Unassembled WGS sequence"/>
</dbReference>
<evidence type="ECO:0000256" key="2">
    <source>
        <dbReference type="ARBA" id="ARBA00022475"/>
    </source>
</evidence>
<dbReference type="PANTHER" id="PTHR33908:SF11">
    <property type="entry name" value="MEMBRANE PROTEIN"/>
    <property type="match status" value="1"/>
</dbReference>
<feature type="transmembrane region" description="Helical" evidence="8">
    <location>
        <begin position="333"/>
        <end position="355"/>
    </location>
</feature>
<evidence type="ECO:0000256" key="7">
    <source>
        <dbReference type="ARBA" id="ARBA00023136"/>
    </source>
</evidence>
<organism evidence="10 11">
    <name type="scientific">Candidatus Gottesmanbacteria bacterium RBG_16_38_7b</name>
    <dbReference type="NCBI Taxonomy" id="1798372"/>
    <lineage>
        <taxon>Bacteria</taxon>
        <taxon>Candidatus Gottesmaniibacteriota</taxon>
    </lineage>
</organism>
<evidence type="ECO:0000256" key="6">
    <source>
        <dbReference type="ARBA" id="ARBA00022989"/>
    </source>
</evidence>
<dbReference type="AlphaFoldDB" id="A0A1F5YLQ0"/>
<proteinExistence type="predicted"/>
<keyword evidence="6 8" id="KW-1133">Transmembrane helix</keyword>
<sequence>MKKALYKNKTVLLYLIALILVSLPFRLYHFTYPLLDSFNFRQTQTATFALNFYKSGIDFFHTELDIFGIGPERYLLLEFPLYEALVAALYKIFFVNVVWGRIVSIIAGFIGALYLHQITYLVTANKKTALYAALFFLFVPLNMFYHRAFMIDPTIIAFLLAGSFYFLKYSITSSGRFFLLAVLFLSLGFLQKGLYGPFWLFPLSVYWLKNKSFRSLFRIDFIFLIAVPLFLLFLFQSYENRHNITYNHAFFTTGSPAHQEWNLGTLEDRFSLSLWQFRLKEILNGTMLKPGFILFIIGLLSVRTFDKYFFISAFLFSQILYFLILFRIQTQNYYQLVMIPSISILMSVGLVKVSALFRDRLSSAIIISLFFVFFIAKSWLNTLPSFYIDWNWYQTMTQIGTLLPENSYGIFATPGYDWNSAYSYYLGKKLLNVTVEDINQKEISLWQKEGYSFLIIYDENKSLTRLKELGIPDNLDLLADYPEIYHRNNIRIYRI</sequence>
<evidence type="ECO:0000313" key="10">
    <source>
        <dbReference type="EMBL" id="OGG00897.1"/>
    </source>
</evidence>
<comment type="caution">
    <text evidence="10">The sequence shown here is derived from an EMBL/GenBank/DDBJ whole genome shotgun (WGS) entry which is preliminary data.</text>
</comment>
<feature type="transmembrane region" description="Helical" evidence="8">
    <location>
        <begin position="361"/>
        <end position="380"/>
    </location>
</feature>
<keyword evidence="7 8" id="KW-0472">Membrane</keyword>
<protein>
    <recommendedName>
        <fullName evidence="9">Glycosyltransferase RgtA/B/C/D-like domain-containing protein</fullName>
    </recommendedName>
</protein>
<feature type="transmembrane region" description="Helical" evidence="8">
    <location>
        <begin position="92"/>
        <end position="116"/>
    </location>
</feature>
<keyword evidence="2" id="KW-1003">Cell membrane</keyword>
<evidence type="ECO:0000313" key="11">
    <source>
        <dbReference type="Proteomes" id="UP000177396"/>
    </source>
</evidence>
<comment type="subcellular location">
    <subcellularLocation>
        <location evidence="1">Cell membrane</location>
        <topology evidence="1">Multi-pass membrane protein</topology>
    </subcellularLocation>
</comment>
<evidence type="ECO:0000256" key="3">
    <source>
        <dbReference type="ARBA" id="ARBA00022676"/>
    </source>
</evidence>
<feature type="transmembrane region" description="Helical" evidence="8">
    <location>
        <begin position="308"/>
        <end position="326"/>
    </location>
</feature>
<dbReference type="EMBL" id="MFJB01000007">
    <property type="protein sequence ID" value="OGG00897.1"/>
    <property type="molecule type" value="Genomic_DNA"/>
</dbReference>